<organism evidence="6">
    <name type="scientific">marine metagenome</name>
    <dbReference type="NCBI Taxonomy" id="408172"/>
    <lineage>
        <taxon>unclassified sequences</taxon>
        <taxon>metagenomes</taxon>
        <taxon>ecological metagenomes</taxon>
    </lineage>
</organism>
<dbReference type="PANTHER" id="PTHR42939:SF1">
    <property type="entry name" value="ABC TRANSPORTER ATP-BINDING PROTEIN ALBC-RELATED"/>
    <property type="match status" value="1"/>
</dbReference>
<dbReference type="InterPro" id="IPR003439">
    <property type="entry name" value="ABC_transporter-like_ATP-bd"/>
</dbReference>
<keyword evidence="1" id="KW-0813">Transport</keyword>
<evidence type="ECO:0000256" key="4">
    <source>
        <dbReference type="ARBA" id="ARBA00022840"/>
    </source>
</evidence>
<dbReference type="PANTHER" id="PTHR42939">
    <property type="entry name" value="ABC TRANSPORTER ATP-BINDING PROTEIN ALBC-RELATED"/>
    <property type="match status" value="1"/>
</dbReference>
<dbReference type="GO" id="GO:0005524">
    <property type="term" value="F:ATP binding"/>
    <property type="evidence" value="ECO:0007669"/>
    <property type="project" value="UniProtKB-KW"/>
</dbReference>
<accession>A0A382YBY4</accession>
<evidence type="ECO:0000256" key="2">
    <source>
        <dbReference type="ARBA" id="ARBA00022741"/>
    </source>
</evidence>
<reference evidence="6" key="1">
    <citation type="submission" date="2018-05" db="EMBL/GenBank/DDBJ databases">
        <authorList>
            <person name="Lanie J.A."/>
            <person name="Ng W.-L."/>
            <person name="Kazmierczak K.M."/>
            <person name="Andrzejewski T.M."/>
            <person name="Davidsen T.M."/>
            <person name="Wayne K.J."/>
            <person name="Tettelin H."/>
            <person name="Glass J.I."/>
            <person name="Rusch D."/>
            <person name="Podicherti R."/>
            <person name="Tsui H.-C.T."/>
            <person name="Winkler M.E."/>
        </authorList>
    </citation>
    <scope>NUCLEOTIDE SEQUENCE</scope>
</reference>
<keyword evidence="4" id="KW-0067">ATP-binding</keyword>
<dbReference type="NCBIfam" id="TIGR01189">
    <property type="entry name" value="ccmA"/>
    <property type="match status" value="1"/>
</dbReference>
<dbReference type="GO" id="GO:0022857">
    <property type="term" value="F:transmembrane transporter activity"/>
    <property type="evidence" value="ECO:0007669"/>
    <property type="project" value="InterPro"/>
</dbReference>
<dbReference type="InterPro" id="IPR003593">
    <property type="entry name" value="AAA+_ATPase"/>
</dbReference>
<keyword evidence="2" id="KW-0547">Nucleotide-binding</keyword>
<dbReference type="SUPFAM" id="SSF52540">
    <property type="entry name" value="P-loop containing nucleoside triphosphate hydrolases"/>
    <property type="match status" value="1"/>
</dbReference>
<sequence>MKPTFRPLVKVMGLSNSYGRRRVLNQLEFELMPGAGLVVQGSNGSGKTTLLEILSTVSRFDEGLIEVCGTNTLHDPAVVRSKIGFVAHSPYLYPQLTVKENLVFFSRLYLVSSETLDKNVLLADMGLNTRLNQRVSTLSHGFQKRVSIVRALLHRPSVLLLDEPETGLDGDTVIVLRRLIESFLADGGSVILTTHLENIDYGVEMDNLFLERGKLIALA</sequence>
<evidence type="ECO:0000259" key="5">
    <source>
        <dbReference type="PROSITE" id="PS50893"/>
    </source>
</evidence>
<evidence type="ECO:0000313" key="6">
    <source>
        <dbReference type="EMBL" id="SVD80812.1"/>
    </source>
</evidence>
<dbReference type="GO" id="GO:0017004">
    <property type="term" value="P:cytochrome complex assembly"/>
    <property type="evidence" value="ECO:0007669"/>
    <property type="project" value="UniProtKB-KW"/>
</dbReference>
<dbReference type="InterPro" id="IPR005895">
    <property type="entry name" value="ABC_transptr_haem_export_CcmA"/>
</dbReference>
<dbReference type="Pfam" id="PF00005">
    <property type="entry name" value="ABC_tran"/>
    <property type="match status" value="1"/>
</dbReference>
<dbReference type="CDD" id="cd03230">
    <property type="entry name" value="ABC_DR_subfamily_A"/>
    <property type="match status" value="1"/>
</dbReference>
<keyword evidence="3" id="KW-0201">Cytochrome c-type biogenesis</keyword>
<dbReference type="EMBL" id="UINC01174605">
    <property type="protein sequence ID" value="SVD80812.1"/>
    <property type="molecule type" value="Genomic_DNA"/>
</dbReference>
<dbReference type="InterPro" id="IPR051782">
    <property type="entry name" value="ABC_Transporter_VariousFunc"/>
</dbReference>
<dbReference type="InterPro" id="IPR027417">
    <property type="entry name" value="P-loop_NTPase"/>
</dbReference>
<evidence type="ECO:0000256" key="1">
    <source>
        <dbReference type="ARBA" id="ARBA00022448"/>
    </source>
</evidence>
<dbReference type="GO" id="GO:0016887">
    <property type="term" value="F:ATP hydrolysis activity"/>
    <property type="evidence" value="ECO:0007669"/>
    <property type="project" value="InterPro"/>
</dbReference>
<evidence type="ECO:0000256" key="3">
    <source>
        <dbReference type="ARBA" id="ARBA00022748"/>
    </source>
</evidence>
<proteinExistence type="predicted"/>
<name>A0A382YBY4_9ZZZZ</name>
<feature type="domain" description="ABC transporter" evidence="5">
    <location>
        <begin position="9"/>
        <end position="219"/>
    </location>
</feature>
<gene>
    <name evidence="6" type="ORF">METZ01_LOCUS433666</name>
</gene>
<protein>
    <recommendedName>
        <fullName evidence="5">ABC transporter domain-containing protein</fullName>
    </recommendedName>
</protein>
<dbReference type="PROSITE" id="PS50893">
    <property type="entry name" value="ABC_TRANSPORTER_2"/>
    <property type="match status" value="1"/>
</dbReference>
<dbReference type="SMART" id="SM00382">
    <property type="entry name" value="AAA"/>
    <property type="match status" value="1"/>
</dbReference>
<dbReference type="Gene3D" id="3.40.50.300">
    <property type="entry name" value="P-loop containing nucleotide triphosphate hydrolases"/>
    <property type="match status" value="1"/>
</dbReference>
<dbReference type="AlphaFoldDB" id="A0A382YBY4"/>